<gene>
    <name evidence="1" type="ORF">IV38_GL001031</name>
    <name evidence="2" type="ORF">IV40_GL000822</name>
</gene>
<comment type="caution">
    <text evidence="1">The sequence shown here is derived from an EMBL/GenBank/DDBJ whole genome shotgun (WGS) entry which is preliminary data.</text>
</comment>
<keyword evidence="3" id="KW-1185">Reference proteome</keyword>
<organism evidence="1 4">
    <name type="scientific">Lactobacillus selangorensis</name>
    <dbReference type="NCBI Taxonomy" id="81857"/>
    <lineage>
        <taxon>Bacteria</taxon>
        <taxon>Bacillati</taxon>
        <taxon>Bacillota</taxon>
        <taxon>Bacilli</taxon>
        <taxon>Lactobacillales</taxon>
        <taxon>Lactobacillaceae</taxon>
        <taxon>Lactobacillus</taxon>
    </lineage>
</organism>
<evidence type="ECO:0000313" key="2">
    <source>
        <dbReference type="EMBL" id="KRN32766.1"/>
    </source>
</evidence>
<dbReference type="AlphaFoldDB" id="A0A0R2FJP8"/>
<accession>A0A0R2FJP8</accession>
<protein>
    <submittedName>
        <fullName evidence="1">Uncharacterized protein</fullName>
    </submittedName>
</protein>
<dbReference type="Proteomes" id="UP000051645">
    <property type="component" value="Unassembled WGS sequence"/>
</dbReference>
<dbReference type="STRING" id="81857.IV38_GL001031"/>
<dbReference type="PATRIC" id="fig|81857.3.peg.1036"/>
<dbReference type="RefSeq" id="WP_057769015.1">
    <property type="nucleotide sequence ID" value="NZ_JQAT01000002.1"/>
</dbReference>
<dbReference type="EMBL" id="JQAT01000002">
    <property type="protein sequence ID" value="KRN28824.1"/>
    <property type="molecule type" value="Genomic_DNA"/>
</dbReference>
<reference evidence="3 4" key="1">
    <citation type="journal article" date="2015" name="Genome Announc.">
        <title>Expanding the biotechnology potential of lactobacilli through comparative genomics of 213 strains and associated genera.</title>
        <authorList>
            <person name="Sun Z."/>
            <person name="Harris H.M."/>
            <person name="McCann A."/>
            <person name="Guo C."/>
            <person name="Argimon S."/>
            <person name="Zhang W."/>
            <person name="Yang X."/>
            <person name="Jeffery I.B."/>
            <person name="Cooney J.C."/>
            <person name="Kagawa T.F."/>
            <person name="Liu W."/>
            <person name="Song Y."/>
            <person name="Salvetti E."/>
            <person name="Wrobel A."/>
            <person name="Rasinkangas P."/>
            <person name="Parkhill J."/>
            <person name="Rea M.C."/>
            <person name="O'Sullivan O."/>
            <person name="Ritari J."/>
            <person name="Douillard F.P."/>
            <person name="Paul Ross R."/>
            <person name="Yang R."/>
            <person name="Briner A.E."/>
            <person name="Felis G.E."/>
            <person name="de Vos W.M."/>
            <person name="Barrangou R."/>
            <person name="Klaenhammer T.R."/>
            <person name="Caufield P.W."/>
            <person name="Cui Y."/>
            <person name="Zhang H."/>
            <person name="O'Toole P.W."/>
        </authorList>
    </citation>
    <scope>NUCLEOTIDE SEQUENCE [LARGE SCALE GENOMIC DNA]</scope>
    <source>
        <strain evidence="1 4">ATCC BAA-66</strain>
        <strain evidence="2 3">DSM 13344</strain>
    </source>
</reference>
<dbReference type="EMBL" id="JQAZ01000002">
    <property type="protein sequence ID" value="KRN32766.1"/>
    <property type="molecule type" value="Genomic_DNA"/>
</dbReference>
<name>A0A0R2FJP8_9LACO</name>
<sequence>MQNNDFRRAFENIEDIDFANYNGNTIDEMFIDGTGKCYVMTSSNVGAEANFGNTFDLLKRVVGYWQDAALAARLKNPN</sequence>
<evidence type="ECO:0000313" key="3">
    <source>
        <dbReference type="Proteomes" id="UP000051645"/>
    </source>
</evidence>
<evidence type="ECO:0000313" key="1">
    <source>
        <dbReference type="EMBL" id="KRN28824.1"/>
    </source>
</evidence>
<dbReference type="Proteomes" id="UP000051751">
    <property type="component" value="Unassembled WGS sequence"/>
</dbReference>
<proteinExistence type="predicted"/>
<evidence type="ECO:0000313" key="4">
    <source>
        <dbReference type="Proteomes" id="UP000051751"/>
    </source>
</evidence>